<feature type="transmembrane region" description="Helical" evidence="1">
    <location>
        <begin position="90"/>
        <end position="110"/>
    </location>
</feature>
<feature type="transmembrane region" description="Helical" evidence="1">
    <location>
        <begin position="64"/>
        <end position="84"/>
    </location>
</feature>
<organism evidence="2 3">
    <name type="scientific">Tegillarca granosa</name>
    <name type="common">Malaysian cockle</name>
    <name type="synonym">Anadara granosa</name>
    <dbReference type="NCBI Taxonomy" id="220873"/>
    <lineage>
        <taxon>Eukaryota</taxon>
        <taxon>Metazoa</taxon>
        <taxon>Spiralia</taxon>
        <taxon>Lophotrochozoa</taxon>
        <taxon>Mollusca</taxon>
        <taxon>Bivalvia</taxon>
        <taxon>Autobranchia</taxon>
        <taxon>Pteriomorphia</taxon>
        <taxon>Arcoida</taxon>
        <taxon>Arcoidea</taxon>
        <taxon>Arcidae</taxon>
        <taxon>Tegillarca</taxon>
    </lineage>
</organism>
<evidence type="ECO:0000313" key="2">
    <source>
        <dbReference type="EMBL" id="KAJ8305847.1"/>
    </source>
</evidence>
<keyword evidence="1" id="KW-0812">Transmembrane</keyword>
<accession>A0ABQ9EQI4</accession>
<name>A0ABQ9EQI4_TEGGR</name>
<keyword evidence="1" id="KW-1133">Transmembrane helix</keyword>
<keyword evidence="3" id="KW-1185">Reference proteome</keyword>
<evidence type="ECO:0000313" key="3">
    <source>
        <dbReference type="Proteomes" id="UP001217089"/>
    </source>
</evidence>
<keyword evidence="1" id="KW-0472">Membrane</keyword>
<evidence type="ECO:0000256" key="1">
    <source>
        <dbReference type="SAM" id="Phobius"/>
    </source>
</evidence>
<protein>
    <submittedName>
        <fullName evidence="2">Uncharacterized protein</fullName>
    </submittedName>
</protein>
<gene>
    <name evidence="2" type="ORF">KUTeg_016392</name>
</gene>
<sequence>MNIRLTRNKYPKDSLKFVSILQSYTSGKAGWSGLRYTRNFQYSNNNTKIDATIKSYTKIIQKELYRNLGLAAGCVFVVTLILIANIWTSLMVFTCVIGTLKMTILTPKLWSWW</sequence>
<reference evidence="2 3" key="1">
    <citation type="submission" date="2022-12" db="EMBL/GenBank/DDBJ databases">
        <title>Chromosome-level genome of Tegillarca granosa.</title>
        <authorList>
            <person name="Kim J."/>
        </authorList>
    </citation>
    <scope>NUCLEOTIDE SEQUENCE [LARGE SCALE GENOMIC DNA]</scope>
    <source>
        <strain evidence="2">Teg-2019</strain>
        <tissue evidence="2">Adductor muscle</tissue>
    </source>
</reference>
<dbReference type="Proteomes" id="UP001217089">
    <property type="component" value="Unassembled WGS sequence"/>
</dbReference>
<dbReference type="EMBL" id="JARBDR010000813">
    <property type="protein sequence ID" value="KAJ8305847.1"/>
    <property type="molecule type" value="Genomic_DNA"/>
</dbReference>
<comment type="caution">
    <text evidence="2">The sequence shown here is derived from an EMBL/GenBank/DDBJ whole genome shotgun (WGS) entry which is preliminary data.</text>
</comment>
<proteinExistence type="predicted"/>